<comment type="similarity">
    <text evidence="1">Belongs to the protein kinase superfamily. CMGC Ser/Thr protein kinase family. CDC2/CDKX subfamily.</text>
</comment>
<keyword evidence="3" id="KW-0597">Phosphoprotein</keyword>
<dbReference type="InterPro" id="IPR008271">
    <property type="entry name" value="Ser/Thr_kinase_AS"/>
</dbReference>
<keyword evidence="5 9" id="KW-0547">Nucleotide-binding</keyword>
<proteinExistence type="inferred from homology"/>
<dbReference type="Gene3D" id="3.30.200.20">
    <property type="entry name" value="Phosphorylase Kinase, domain 1"/>
    <property type="match status" value="1"/>
</dbReference>
<evidence type="ECO:0000256" key="1">
    <source>
        <dbReference type="ARBA" id="ARBA00006485"/>
    </source>
</evidence>
<evidence type="ECO:0000256" key="10">
    <source>
        <dbReference type="RuleBase" id="RU000304"/>
    </source>
</evidence>
<evidence type="ECO:0000313" key="13">
    <source>
        <dbReference type="Proteomes" id="UP000636709"/>
    </source>
</evidence>
<dbReference type="PANTHER" id="PTHR24056">
    <property type="entry name" value="CELL DIVISION PROTEIN KINASE"/>
    <property type="match status" value="1"/>
</dbReference>
<evidence type="ECO:0000256" key="3">
    <source>
        <dbReference type="ARBA" id="ARBA00022553"/>
    </source>
</evidence>
<evidence type="ECO:0000256" key="4">
    <source>
        <dbReference type="ARBA" id="ARBA00022679"/>
    </source>
</evidence>
<dbReference type="GO" id="GO:0005524">
    <property type="term" value="F:ATP binding"/>
    <property type="evidence" value="ECO:0007669"/>
    <property type="project" value="UniProtKB-UniRule"/>
</dbReference>
<dbReference type="PANTHER" id="PTHR24056:SF412">
    <property type="entry name" value="PROTEIN KINASE DOMAIN-CONTAINING PROTEIN"/>
    <property type="match status" value="1"/>
</dbReference>
<dbReference type="InterPro" id="IPR000719">
    <property type="entry name" value="Prot_kinase_dom"/>
</dbReference>
<sequence>MVSKQMLPVVESSAFGVRTRTAFGVRVRVRAPSTTFPQWPDIRHGVGNSTSPLNQIQTRTITSALAVSVAIPTMVTSPGGAAAAAATAMTEVAARLAVICDVIHEHHKSGRPIEDDDVATISAMIEDLAATASAGRPPKTKLLLRLCNGAAASSSYEEVDVDGGGELGVGAFGVVVMARHRDTGEPVAAKTLHPEHHGDNGGRGLARLLREASFMAACSGHPSLVSLLGVERMPCAAAATDTAEWSLVMEYVGPNLLDVLRARGGEPFPEADVRAIMRQLLAGAAAMHRHGIVHRDIKSENILVVSGVGAVKICDFGSAKSTFERHTMFHIAGTLEYMAPEVLARDPHHGAPADAWSLGCVMAELLLSGGGLAFRGEDEGDQLLAIFDVLGAPEEAAWRALRPRVLIAGEVNVLRARQRKAQHRSRLRVVFPEDVLSREGFEVLEGLLTCDPTKRMTAAAALRCAWFADGDKVQEQCPQDDDAFAAHVVCRV</sequence>
<reference evidence="12" key="1">
    <citation type="submission" date="2020-07" db="EMBL/GenBank/DDBJ databases">
        <title>Genome sequence and genetic diversity analysis of an under-domesticated orphan crop, white fonio (Digitaria exilis).</title>
        <authorList>
            <person name="Bennetzen J.L."/>
            <person name="Chen S."/>
            <person name="Ma X."/>
            <person name="Wang X."/>
            <person name="Yssel A.E.J."/>
            <person name="Chaluvadi S.R."/>
            <person name="Johnson M."/>
            <person name="Gangashetty P."/>
            <person name="Hamidou F."/>
            <person name="Sanogo M.D."/>
            <person name="Zwaenepoel A."/>
            <person name="Wallace J."/>
            <person name="Van De Peer Y."/>
            <person name="Van Deynze A."/>
        </authorList>
    </citation>
    <scope>NUCLEOTIDE SEQUENCE</scope>
    <source>
        <tissue evidence="12">Leaves</tissue>
    </source>
</reference>
<dbReference type="SUPFAM" id="SSF56112">
    <property type="entry name" value="Protein kinase-like (PK-like)"/>
    <property type="match status" value="1"/>
</dbReference>
<dbReference type="Gene3D" id="1.10.510.10">
    <property type="entry name" value="Transferase(Phosphotransferase) domain 1"/>
    <property type="match status" value="1"/>
</dbReference>
<evidence type="ECO:0000256" key="9">
    <source>
        <dbReference type="PROSITE-ProRule" id="PRU10141"/>
    </source>
</evidence>
<dbReference type="GO" id="GO:0007346">
    <property type="term" value="P:regulation of mitotic cell cycle"/>
    <property type="evidence" value="ECO:0007669"/>
    <property type="project" value="TreeGrafter"/>
</dbReference>
<name>A0A835E7N6_9POAL</name>
<dbReference type="InterPro" id="IPR017441">
    <property type="entry name" value="Protein_kinase_ATP_BS"/>
</dbReference>
<evidence type="ECO:0000256" key="8">
    <source>
        <dbReference type="ARBA" id="ARBA00049280"/>
    </source>
</evidence>
<dbReference type="PROSITE" id="PS50011">
    <property type="entry name" value="PROTEIN_KINASE_DOM"/>
    <property type="match status" value="1"/>
</dbReference>
<feature type="domain" description="Protein kinase" evidence="11">
    <location>
        <begin position="161"/>
        <end position="467"/>
    </location>
</feature>
<organism evidence="12 13">
    <name type="scientific">Digitaria exilis</name>
    <dbReference type="NCBI Taxonomy" id="1010633"/>
    <lineage>
        <taxon>Eukaryota</taxon>
        <taxon>Viridiplantae</taxon>
        <taxon>Streptophyta</taxon>
        <taxon>Embryophyta</taxon>
        <taxon>Tracheophyta</taxon>
        <taxon>Spermatophyta</taxon>
        <taxon>Magnoliopsida</taxon>
        <taxon>Liliopsida</taxon>
        <taxon>Poales</taxon>
        <taxon>Poaceae</taxon>
        <taxon>PACMAD clade</taxon>
        <taxon>Panicoideae</taxon>
        <taxon>Panicodae</taxon>
        <taxon>Paniceae</taxon>
        <taxon>Anthephorinae</taxon>
        <taxon>Digitaria</taxon>
    </lineage>
</organism>
<protein>
    <recommendedName>
        <fullName evidence="2">[RNA-polymerase]-subunit kinase</fullName>
        <ecNumber evidence="2">2.7.11.23</ecNumber>
    </recommendedName>
</protein>
<dbReference type="Proteomes" id="UP000636709">
    <property type="component" value="Unassembled WGS sequence"/>
</dbReference>
<evidence type="ECO:0000256" key="7">
    <source>
        <dbReference type="ARBA" id="ARBA00022840"/>
    </source>
</evidence>
<comment type="catalytic activity">
    <reaction evidence="8">
        <text>[DNA-directed RNA polymerase] + ATP = phospho-[DNA-directed RNA polymerase] + ADP + H(+)</text>
        <dbReference type="Rhea" id="RHEA:10216"/>
        <dbReference type="Rhea" id="RHEA-COMP:11321"/>
        <dbReference type="Rhea" id="RHEA-COMP:11322"/>
        <dbReference type="ChEBI" id="CHEBI:15378"/>
        <dbReference type="ChEBI" id="CHEBI:30616"/>
        <dbReference type="ChEBI" id="CHEBI:43176"/>
        <dbReference type="ChEBI" id="CHEBI:68546"/>
        <dbReference type="ChEBI" id="CHEBI:456216"/>
        <dbReference type="EC" id="2.7.11.23"/>
    </reaction>
</comment>
<dbReference type="PROSITE" id="PS00107">
    <property type="entry name" value="PROTEIN_KINASE_ATP"/>
    <property type="match status" value="1"/>
</dbReference>
<dbReference type="OrthoDB" id="667113at2759"/>
<accession>A0A835E7N6</accession>
<dbReference type="EMBL" id="JACEFO010002306">
    <property type="protein sequence ID" value="KAF8666381.1"/>
    <property type="molecule type" value="Genomic_DNA"/>
</dbReference>
<keyword evidence="13" id="KW-1185">Reference proteome</keyword>
<dbReference type="EC" id="2.7.11.23" evidence="2"/>
<gene>
    <name evidence="12" type="ORF">HU200_053484</name>
</gene>
<dbReference type="AlphaFoldDB" id="A0A835E7N6"/>
<dbReference type="GO" id="GO:0008353">
    <property type="term" value="F:RNA polymerase II CTD heptapeptide repeat kinase activity"/>
    <property type="evidence" value="ECO:0007669"/>
    <property type="project" value="UniProtKB-EC"/>
</dbReference>
<keyword evidence="6" id="KW-0418">Kinase</keyword>
<dbReference type="Pfam" id="PF00069">
    <property type="entry name" value="Pkinase"/>
    <property type="match status" value="1"/>
</dbReference>
<keyword evidence="4" id="KW-0808">Transferase</keyword>
<keyword evidence="10" id="KW-0723">Serine/threonine-protein kinase</keyword>
<dbReference type="PROSITE" id="PS00108">
    <property type="entry name" value="PROTEIN_KINASE_ST"/>
    <property type="match status" value="1"/>
</dbReference>
<dbReference type="SMART" id="SM00220">
    <property type="entry name" value="S_TKc"/>
    <property type="match status" value="1"/>
</dbReference>
<comment type="caution">
    <text evidence="12">The sequence shown here is derived from an EMBL/GenBank/DDBJ whole genome shotgun (WGS) entry which is preliminary data.</text>
</comment>
<evidence type="ECO:0000256" key="6">
    <source>
        <dbReference type="ARBA" id="ARBA00022777"/>
    </source>
</evidence>
<evidence type="ECO:0000256" key="2">
    <source>
        <dbReference type="ARBA" id="ARBA00012409"/>
    </source>
</evidence>
<dbReference type="GO" id="GO:0005634">
    <property type="term" value="C:nucleus"/>
    <property type="evidence" value="ECO:0007669"/>
    <property type="project" value="TreeGrafter"/>
</dbReference>
<evidence type="ECO:0000256" key="5">
    <source>
        <dbReference type="ARBA" id="ARBA00022741"/>
    </source>
</evidence>
<feature type="binding site" evidence="9">
    <location>
        <position position="190"/>
    </location>
    <ligand>
        <name>ATP</name>
        <dbReference type="ChEBI" id="CHEBI:30616"/>
    </ligand>
</feature>
<dbReference type="InterPro" id="IPR050108">
    <property type="entry name" value="CDK"/>
</dbReference>
<evidence type="ECO:0000259" key="11">
    <source>
        <dbReference type="PROSITE" id="PS50011"/>
    </source>
</evidence>
<keyword evidence="7 9" id="KW-0067">ATP-binding</keyword>
<dbReference type="InterPro" id="IPR011009">
    <property type="entry name" value="Kinase-like_dom_sf"/>
</dbReference>
<evidence type="ECO:0000313" key="12">
    <source>
        <dbReference type="EMBL" id="KAF8666381.1"/>
    </source>
</evidence>